<dbReference type="UniPathway" id="UPA00143"/>
<dbReference type="GO" id="GO:0004751">
    <property type="term" value="F:ribose-5-phosphate isomerase activity"/>
    <property type="evidence" value="ECO:0007669"/>
    <property type="project" value="InterPro"/>
</dbReference>
<dbReference type="Gene3D" id="3.30.40.10">
    <property type="entry name" value="Zinc/RING finger domain, C3HC4 (zinc finger)"/>
    <property type="match status" value="1"/>
</dbReference>
<dbReference type="PROSITE" id="PS51698">
    <property type="entry name" value="U_BOX"/>
    <property type="match status" value="1"/>
</dbReference>
<organism evidence="5">
    <name type="scientific">Glycine soja</name>
    <name type="common">Wild soybean</name>
    <dbReference type="NCBI Taxonomy" id="3848"/>
    <lineage>
        <taxon>Eukaryota</taxon>
        <taxon>Viridiplantae</taxon>
        <taxon>Streptophyta</taxon>
        <taxon>Embryophyta</taxon>
        <taxon>Tracheophyta</taxon>
        <taxon>Spermatophyta</taxon>
        <taxon>Magnoliopsida</taxon>
        <taxon>eudicotyledons</taxon>
        <taxon>Gunneridae</taxon>
        <taxon>Pentapetalae</taxon>
        <taxon>rosids</taxon>
        <taxon>fabids</taxon>
        <taxon>Fabales</taxon>
        <taxon>Fabaceae</taxon>
        <taxon>Papilionoideae</taxon>
        <taxon>50 kb inversion clade</taxon>
        <taxon>NPAAA clade</taxon>
        <taxon>indigoferoid/millettioid clade</taxon>
        <taxon>Phaseoleae</taxon>
        <taxon>Glycine</taxon>
        <taxon>Glycine subgen. Soja</taxon>
    </lineage>
</organism>
<reference evidence="5" key="1">
    <citation type="submission" date="2014-07" db="EMBL/GenBank/DDBJ databases">
        <title>Identification of a novel salt tolerance gene in wild soybean by whole-genome sequencing.</title>
        <authorList>
            <person name="Lam H.-M."/>
            <person name="Qi X."/>
            <person name="Li M.-W."/>
            <person name="Liu X."/>
            <person name="Xie M."/>
            <person name="Ni M."/>
            <person name="Xu X."/>
        </authorList>
    </citation>
    <scope>NUCLEOTIDE SEQUENCE [LARGE SCALE GENOMIC DNA]</scope>
    <source>
        <tissue evidence="5">Root</tissue>
    </source>
</reference>
<sequence>MVRDKQDLCISVPSFFKCPISLDIMKSPVNLCTELTYNRFNIQRWLDDGNNTCPATMQLLPTKHFIPNCTLQNLIQICSDSLRRQTAFEPLISCDQVIPIVTNLKTNSDSLRFASLAKLLHFAKDSHQNKSFLAKIEGFVDQLVRFLDNVDGGVTAGTSVKFLERVVIVLGLVVWRRPSIGQAGPLGGDFPVVTSEGHNIPDVIFTSPIENLAEVAKCLDKVDGVVDHGVVSKVPCTVVIASQTGLKILDKLTADIVG</sequence>
<dbReference type="Proteomes" id="UP000053555">
    <property type="component" value="Unassembled WGS sequence"/>
</dbReference>
<dbReference type="PANTHER" id="PTHR22849:SF20">
    <property type="entry name" value="U-BOX DOMAIN-CONTAINING PROTEIN 27-RELATED"/>
    <property type="match status" value="1"/>
</dbReference>
<dbReference type="AlphaFoldDB" id="A0A0B2SK71"/>
<dbReference type="SUPFAM" id="SSF75445">
    <property type="entry name" value="D-ribose-5-phosphate isomerase (RpiA), lid domain"/>
    <property type="match status" value="1"/>
</dbReference>
<comment type="pathway">
    <text evidence="1 3">Protein modification; protein ubiquitination.</text>
</comment>
<dbReference type="GO" id="GO:0016567">
    <property type="term" value="P:protein ubiquitination"/>
    <property type="evidence" value="ECO:0007669"/>
    <property type="project" value="UniProtKB-UniRule"/>
</dbReference>
<keyword evidence="5" id="KW-0413">Isomerase</keyword>
<dbReference type="PANTHER" id="PTHR22849">
    <property type="entry name" value="WDSAM1 PROTEIN"/>
    <property type="match status" value="1"/>
</dbReference>
<keyword evidence="2 3" id="KW-0808">Transferase</keyword>
<comment type="function">
    <text evidence="3">Functions as an E3 ubiquitin ligase.</text>
</comment>
<keyword evidence="3" id="KW-0833">Ubl conjugation pathway</keyword>
<proteinExistence type="predicted"/>
<feature type="domain" description="U-box" evidence="4">
    <location>
        <begin position="11"/>
        <end position="85"/>
    </location>
</feature>
<protein>
    <recommendedName>
        <fullName evidence="3 4">U-box domain-containing protein</fullName>
        <ecNumber evidence="3">2.3.2.27</ecNumber>
    </recommendedName>
    <alternativeName>
        <fullName evidence="3">RING-type E3 ubiquitin transferase PUB</fullName>
    </alternativeName>
</protein>
<evidence type="ECO:0000256" key="2">
    <source>
        <dbReference type="ARBA" id="ARBA00022679"/>
    </source>
</evidence>
<comment type="catalytic activity">
    <reaction evidence="3">
        <text>S-ubiquitinyl-[E2 ubiquitin-conjugating enzyme]-L-cysteine + [acceptor protein]-L-lysine = [E2 ubiquitin-conjugating enzyme]-L-cysteine + N(6)-ubiquitinyl-[acceptor protein]-L-lysine.</text>
        <dbReference type="EC" id="2.3.2.27"/>
    </reaction>
</comment>
<dbReference type="Pfam" id="PF04564">
    <property type="entry name" value="U-box"/>
    <property type="match status" value="1"/>
</dbReference>
<dbReference type="InterPro" id="IPR045210">
    <property type="entry name" value="RING-Ubox_PUB"/>
</dbReference>
<dbReference type="Gene3D" id="3.30.70.260">
    <property type="match status" value="1"/>
</dbReference>
<evidence type="ECO:0000313" key="5">
    <source>
        <dbReference type="EMBL" id="KHN44679.1"/>
    </source>
</evidence>
<dbReference type="InterPro" id="IPR045185">
    <property type="entry name" value="PUB22/23/24-like"/>
</dbReference>
<name>A0A0B2SK71_GLYSO</name>
<dbReference type="GO" id="GO:0009052">
    <property type="term" value="P:pentose-phosphate shunt, non-oxidative branch"/>
    <property type="evidence" value="ECO:0007669"/>
    <property type="project" value="InterPro"/>
</dbReference>
<dbReference type="SUPFAM" id="SSF57850">
    <property type="entry name" value="RING/U-box"/>
    <property type="match status" value="1"/>
</dbReference>
<dbReference type="EMBL" id="KN643099">
    <property type="protein sequence ID" value="KHN44679.1"/>
    <property type="molecule type" value="Genomic_DNA"/>
</dbReference>
<dbReference type="InterPro" id="IPR003613">
    <property type="entry name" value="Ubox_domain"/>
</dbReference>
<dbReference type="Pfam" id="PF06026">
    <property type="entry name" value="Rib_5-P_isom_A"/>
    <property type="match status" value="1"/>
</dbReference>
<evidence type="ECO:0000259" key="4">
    <source>
        <dbReference type="PROSITE" id="PS51698"/>
    </source>
</evidence>
<dbReference type="SMART" id="SM00504">
    <property type="entry name" value="Ubox"/>
    <property type="match status" value="1"/>
</dbReference>
<dbReference type="EC" id="2.3.2.27" evidence="3"/>
<dbReference type="InterPro" id="IPR013083">
    <property type="entry name" value="Znf_RING/FYVE/PHD"/>
</dbReference>
<dbReference type="GO" id="GO:0061630">
    <property type="term" value="F:ubiquitin protein ligase activity"/>
    <property type="evidence" value="ECO:0007669"/>
    <property type="project" value="UniProtKB-UniRule"/>
</dbReference>
<dbReference type="InterPro" id="IPR004788">
    <property type="entry name" value="Ribose5P_isomerase_type_A"/>
</dbReference>
<evidence type="ECO:0000256" key="3">
    <source>
        <dbReference type="RuleBase" id="RU369093"/>
    </source>
</evidence>
<dbReference type="CDD" id="cd16664">
    <property type="entry name" value="RING-Ubox_PUB"/>
    <property type="match status" value="1"/>
</dbReference>
<accession>A0A0B2SK71</accession>
<gene>
    <name evidence="5" type="ORF">glysoja_036545</name>
</gene>
<evidence type="ECO:0000256" key="1">
    <source>
        <dbReference type="ARBA" id="ARBA00004906"/>
    </source>
</evidence>